<reference evidence="2 3" key="1">
    <citation type="journal article" date="2023" name="G3 (Bethesda)">
        <title>A chromosome-length genome assembly and annotation of blackberry (Rubus argutus, cv. 'Hillquist').</title>
        <authorList>
            <person name="Bruna T."/>
            <person name="Aryal R."/>
            <person name="Dudchenko O."/>
            <person name="Sargent D.J."/>
            <person name="Mead D."/>
            <person name="Buti M."/>
            <person name="Cavallini A."/>
            <person name="Hytonen T."/>
            <person name="Andres J."/>
            <person name="Pham M."/>
            <person name="Weisz D."/>
            <person name="Mascagni F."/>
            <person name="Usai G."/>
            <person name="Natali L."/>
            <person name="Bassil N."/>
            <person name="Fernandez G.E."/>
            <person name="Lomsadze A."/>
            <person name="Armour M."/>
            <person name="Olukolu B."/>
            <person name="Poorten T."/>
            <person name="Britton C."/>
            <person name="Davik J."/>
            <person name="Ashrafi H."/>
            <person name="Aiden E.L."/>
            <person name="Borodovsky M."/>
            <person name="Worthington M."/>
        </authorList>
    </citation>
    <scope>NUCLEOTIDE SEQUENCE [LARGE SCALE GENOMIC DNA]</scope>
    <source>
        <strain evidence="2">PI 553951</strain>
    </source>
</reference>
<gene>
    <name evidence="2" type="ORF">M0R45_001366</name>
</gene>
<comment type="caution">
    <text evidence="2">The sequence shown here is derived from an EMBL/GenBank/DDBJ whole genome shotgun (WGS) entry which is preliminary data.</text>
</comment>
<name>A0AAW1VHS5_RUBAR</name>
<evidence type="ECO:0000313" key="3">
    <source>
        <dbReference type="Proteomes" id="UP001457282"/>
    </source>
</evidence>
<sequence>MVAITIIKHLPSAIFTTTPRETISAPRPMISQSIPSQPKPAEPLPKTHLNLTRPSQPCRRCHRTLPSPVSSSIHPHRRSSWNPDGVKPQTQPAITMELPIPEIQRTNKR</sequence>
<evidence type="ECO:0000313" key="2">
    <source>
        <dbReference type="EMBL" id="KAK9902975.1"/>
    </source>
</evidence>
<dbReference type="Proteomes" id="UP001457282">
    <property type="component" value="Unassembled WGS sequence"/>
</dbReference>
<dbReference type="AlphaFoldDB" id="A0AAW1VHS5"/>
<dbReference type="EMBL" id="JBEDUW010000245">
    <property type="protein sequence ID" value="KAK9902975.1"/>
    <property type="molecule type" value="Genomic_DNA"/>
</dbReference>
<evidence type="ECO:0000256" key="1">
    <source>
        <dbReference type="SAM" id="MobiDB-lite"/>
    </source>
</evidence>
<feature type="region of interest" description="Disordered" evidence="1">
    <location>
        <begin position="20"/>
        <end position="109"/>
    </location>
</feature>
<proteinExistence type="predicted"/>
<protein>
    <submittedName>
        <fullName evidence="2">Uncharacterized protein</fullName>
    </submittedName>
</protein>
<keyword evidence="3" id="KW-1185">Reference proteome</keyword>
<accession>A0AAW1VHS5</accession>
<organism evidence="2 3">
    <name type="scientific">Rubus argutus</name>
    <name type="common">Southern blackberry</name>
    <dbReference type="NCBI Taxonomy" id="59490"/>
    <lineage>
        <taxon>Eukaryota</taxon>
        <taxon>Viridiplantae</taxon>
        <taxon>Streptophyta</taxon>
        <taxon>Embryophyta</taxon>
        <taxon>Tracheophyta</taxon>
        <taxon>Spermatophyta</taxon>
        <taxon>Magnoliopsida</taxon>
        <taxon>eudicotyledons</taxon>
        <taxon>Gunneridae</taxon>
        <taxon>Pentapetalae</taxon>
        <taxon>rosids</taxon>
        <taxon>fabids</taxon>
        <taxon>Rosales</taxon>
        <taxon>Rosaceae</taxon>
        <taxon>Rosoideae</taxon>
        <taxon>Rosoideae incertae sedis</taxon>
        <taxon>Rubus</taxon>
    </lineage>
</organism>